<protein>
    <submittedName>
        <fullName evidence="3">Protein-disulfide isomerase</fullName>
    </submittedName>
</protein>
<keyword evidence="3" id="KW-0413">Isomerase</keyword>
<feature type="transmembrane region" description="Helical" evidence="1">
    <location>
        <begin position="21"/>
        <end position="42"/>
    </location>
</feature>
<dbReference type="GO" id="GO:0016853">
    <property type="term" value="F:isomerase activity"/>
    <property type="evidence" value="ECO:0007669"/>
    <property type="project" value="UniProtKB-KW"/>
</dbReference>
<sequence length="245" mass="25707">MNAKPNKSTKVLQTKSNNGMIITVVALIAVAVVVLGGVVWMAQRGGEANPITFGETADEQIEITDTGVVIVGQQDAPTIQVWEDYMCPACGSFEAQYGESISEAVEAGDLRVEFHTLNFLNGQSGSGEYSTRALAAVQCVAAKDSLPVFFDVKNAFFAQQPAEGGGDLSAQELAGIAEEAGANPDTVECIGNVETNGGMDKASDSADNAQQTIREITDRVSTPTVAFEGEVVDLANAAWLQEIVA</sequence>
<comment type="caution">
    <text evidence="3">The sequence shown here is derived from an EMBL/GenBank/DDBJ whole genome shotgun (WGS) entry which is preliminary data.</text>
</comment>
<dbReference type="Proteomes" id="UP000295805">
    <property type="component" value="Unassembled WGS sequence"/>
</dbReference>
<keyword evidence="1" id="KW-0472">Membrane</keyword>
<reference evidence="3 4" key="1">
    <citation type="submission" date="2019-03" db="EMBL/GenBank/DDBJ databases">
        <title>Root nodule microbial communities of legume samples collected from USA, Mexico and Botswana.</title>
        <authorList>
            <person name="Hirsch A."/>
        </authorList>
    </citation>
    <scope>NUCLEOTIDE SEQUENCE [LARGE SCALE GENOMIC DNA]</scope>
    <source>
        <strain evidence="3 4">55</strain>
    </source>
</reference>
<dbReference type="SUPFAM" id="SSF52833">
    <property type="entry name" value="Thioredoxin-like"/>
    <property type="match status" value="1"/>
</dbReference>
<dbReference type="RefSeq" id="WP_007626199.1">
    <property type="nucleotide sequence ID" value="NZ_CP143053.1"/>
</dbReference>
<evidence type="ECO:0000313" key="4">
    <source>
        <dbReference type="Proteomes" id="UP000295805"/>
    </source>
</evidence>
<dbReference type="AlphaFoldDB" id="A0A4R4A045"/>
<dbReference type="Gene3D" id="3.40.30.10">
    <property type="entry name" value="Glutaredoxin"/>
    <property type="match status" value="1"/>
</dbReference>
<evidence type="ECO:0000313" key="3">
    <source>
        <dbReference type="EMBL" id="TCW26784.1"/>
    </source>
</evidence>
<keyword evidence="1" id="KW-1133">Transmembrane helix</keyword>
<dbReference type="GeneID" id="89529988"/>
<feature type="domain" description="Thioredoxin-like fold" evidence="2">
    <location>
        <begin position="69"/>
        <end position="239"/>
    </location>
</feature>
<organism evidence="3 4">
    <name type="scientific">Dietzia cinnamea</name>
    <dbReference type="NCBI Taxonomy" id="321318"/>
    <lineage>
        <taxon>Bacteria</taxon>
        <taxon>Bacillati</taxon>
        <taxon>Actinomycetota</taxon>
        <taxon>Actinomycetes</taxon>
        <taxon>Mycobacteriales</taxon>
        <taxon>Dietziaceae</taxon>
        <taxon>Dietzia</taxon>
    </lineage>
</organism>
<accession>A0A4R4A045</accession>
<dbReference type="InterPro" id="IPR012336">
    <property type="entry name" value="Thioredoxin-like_fold"/>
</dbReference>
<dbReference type="InterPro" id="IPR036249">
    <property type="entry name" value="Thioredoxin-like_sf"/>
</dbReference>
<proteinExistence type="predicted"/>
<dbReference type="EMBL" id="SMCX01000001">
    <property type="protein sequence ID" value="TCW26784.1"/>
    <property type="molecule type" value="Genomic_DNA"/>
</dbReference>
<name>A0A4R4A045_9ACTN</name>
<keyword evidence="1" id="KW-0812">Transmembrane</keyword>
<dbReference type="Pfam" id="PF13462">
    <property type="entry name" value="Thioredoxin_4"/>
    <property type="match status" value="1"/>
</dbReference>
<evidence type="ECO:0000259" key="2">
    <source>
        <dbReference type="Pfam" id="PF13462"/>
    </source>
</evidence>
<dbReference type="CDD" id="cd02972">
    <property type="entry name" value="DsbA_family"/>
    <property type="match status" value="1"/>
</dbReference>
<evidence type="ECO:0000256" key="1">
    <source>
        <dbReference type="SAM" id="Phobius"/>
    </source>
</evidence>
<gene>
    <name evidence="3" type="ORF">EDD19_101201</name>
</gene>